<keyword evidence="3" id="KW-1185">Reference proteome</keyword>
<protein>
    <recommendedName>
        <fullName evidence="1">Polymerase beta nucleotidyltransferase domain-containing protein</fullName>
    </recommendedName>
</protein>
<proteinExistence type="predicted"/>
<dbReference type="OrthoDB" id="9860900at2"/>
<organism evidence="2 3">
    <name type="scientific">Dethiobacter alkaliphilus AHT 1</name>
    <dbReference type="NCBI Taxonomy" id="555088"/>
    <lineage>
        <taxon>Bacteria</taxon>
        <taxon>Bacillati</taxon>
        <taxon>Bacillota</taxon>
        <taxon>Dethiobacteria</taxon>
        <taxon>Dethiobacterales</taxon>
        <taxon>Dethiobacteraceae</taxon>
        <taxon>Dethiobacter</taxon>
    </lineage>
</organism>
<name>C0GHT3_DETAL</name>
<comment type="caution">
    <text evidence="2">The sequence shown here is derived from an EMBL/GenBank/DDBJ whole genome shotgun (WGS) entry which is preliminary data.</text>
</comment>
<sequence length="169" mass="19205">MERMDHQANIMEIMAEAVRFGCRKEQLAEEQFLKKLLTGDVNAHSRLRYALAKGISRYLGSMDDNLESVYVYGSTMNDNAGFSSDIDLIVKVKSKNGKTRRAFEILDSFLRISYKILLADDELPIKCMLDVQLVDQRDIEQKINYGSVISSHNIVPVKVWSRETATVPA</sequence>
<dbReference type="SUPFAM" id="SSF81301">
    <property type="entry name" value="Nucleotidyltransferase"/>
    <property type="match status" value="1"/>
</dbReference>
<accession>C0GHT3</accession>
<reference evidence="2 3" key="1">
    <citation type="submission" date="2009-02" db="EMBL/GenBank/DDBJ databases">
        <title>Sequencing of the draft genome and assembly of Dethiobacter alkaliphilus AHT 1.</title>
        <authorList>
            <consortium name="US DOE Joint Genome Institute (JGI-PGF)"/>
            <person name="Lucas S."/>
            <person name="Copeland A."/>
            <person name="Lapidus A."/>
            <person name="Glavina del Rio T."/>
            <person name="Dalin E."/>
            <person name="Tice H."/>
            <person name="Bruce D."/>
            <person name="Goodwin L."/>
            <person name="Pitluck S."/>
            <person name="Larimer F."/>
            <person name="Land M.L."/>
            <person name="Hauser L."/>
            <person name="Muyzer G."/>
        </authorList>
    </citation>
    <scope>NUCLEOTIDE SEQUENCE [LARGE SCALE GENOMIC DNA]</scope>
    <source>
        <strain evidence="2 3">AHT 1</strain>
    </source>
</reference>
<evidence type="ECO:0000259" key="1">
    <source>
        <dbReference type="Pfam" id="PF18765"/>
    </source>
</evidence>
<dbReference type="EMBL" id="ACJM01000010">
    <property type="protein sequence ID" value="EEG77007.1"/>
    <property type="molecule type" value="Genomic_DNA"/>
</dbReference>
<dbReference type="RefSeq" id="WP_008517161.1">
    <property type="nucleotide sequence ID" value="NZ_ACJM01000010.1"/>
</dbReference>
<dbReference type="Gene3D" id="3.30.460.10">
    <property type="entry name" value="Beta Polymerase, domain 2"/>
    <property type="match status" value="1"/>
</dbReference>
<gene>
    <name evidence="2" type="ORF">DealDRAFT_2042</name>
</gene>
<dbReference type="InterPro" id="IPR043519">
    <property type="entry name" value="NT_sf"/>
</dbReference>
<dbReference type="CDD" id="cd05403">
    <property type="entry name" value="NT_KNTase_like"/>
    <property type="match status" value="1"/>
</dbReference>
<dbReference type="Pfam" id="PF18765">
    <property type="entry name" value="Polbeta"/>
    <property type="match status" value="1"/>
</dbReference>
<dbReference type="AlphaFoldDB" id="C0GHT3"/>
<feature type="domain" description="Polymerase beta nucleotidyltransferase" evidence="1">
    <location>
        <begin position="63"/>
        <end position="149"/>
    </location>
</feature>
<dbReference type="Proteomes" id="UP000006443">
    <property type="component" value="Unassembled WGS sequence"/>
</dbReference>
<evidence type="ECO:0000313" key="3">
    <source>
        <dbReference type="Proteomes" id="UP000006443"/>
    </source>
</evidence>
<dbReference type="InterPro" id="IPR041633">
    <property type="entry name" value="Polbeta"/>
</dbReference>
<evidence type="ECO:0000313" key="2">
    <source>
        <dbReference type="EMBL" id="EEG77007.1"/>
    </source>
</evidence>